<dbReference type="KEGG" id="abg:Asbog_01190"/>
<accession>A0AAN4U337</accession>
<dbReference type="Proteomes" id="UP000321287">
    <property type="component" value="Unassembled WGS sequence"/>
</dbReference>
<protein>
    <submittedName>
        <fullName evidence="1">Uncharacterized protein</fullName>
    </submittedName>
</protein>
<dbReference type="EMBL" id="BJVS01000005">
    <property type="protein sequence ID" value="GEL54043.1"/>
    <property type="molecule type" value="Genomic_DNA"/>
</dbReference>
<dbReference type="GeneID" id="78227891"/>
<dbReference type="AlphaFoldDB" id="A0AAN4U337"/>
<proteinExistence type="predicted"/>
<comment type="caution">
    <text evidence="1">The sequence shown here is derived from an EMBL/GenBank/DDBJ whole genome shotgun (WGS) entry which is preliminary data.</text>
</comment>
<gene>
    <name evidence="1" type="ORF">ABO01nite_20500</name>
</gene>
<organism evidence="1 2">
    <name type="scientific">Asaia bogorensis NBRC 16594</name>
    <dbReference type="NCBI Taxonomy" id="1231624"/>
    <lineage>
        <taxon>Bacteria</taxon>
        <taxon>Pseudomonadati</taxon>
        <taxon>Pseudomonadota</taxon>
        <taxon>Alphaproteobacteria</taxon>
        <taxon>Acetobacterales</taxon>
        <taxon>Acetobacteraceae</taxon>
        <taxon>Asaia</taxon>
    </lineage>
</organism>
<sequence length="48" mass="5053">MTTTISELYIAFASNLAKAQEDAQSLIRLGDAAEMEGSKNPLGLGLLV</sequence>
<reference evidence="1 2" key="1">
    <citation type="submission" date="2019-07" db="EMBL/GenBank/DDBJ databases">
        <title>Whole genome shotgun sequence of Asaia bogorensis NBRC 16594.</title>
        <authorList>
            <person name="Hosoyama A."/>
            <person name="Uohara A."/>
            <person name="Ohji S."/>
            <person name="Ichikawa N."/>
        </authorList>
    </citation>
    <scope>NUCLEOTIDE SEQUENCE [LARGE SCALE GENOMIC DNA]</scope>
    <source>
        <strain evidence="1 2">NBRC 16594</strain>
    </source>
</reference>
<dbReference type="RefSeq" id="WP_171840664.1">
    <property type="nucleotide sequence ID" value="NZ_AP014690.1"/>
</dbReference>
<evidence type="ECO:0000313" key="1">
    <source>
        <dbReference type="EMBL" id="GEL54043.1"/>
    </source>
</evidence>
<evidence type="ECO:0000313" key="2">
    <source>
        <dbReference type="Proteomes" id="UP000321287"/>
    </source>
</evidence>
<name>A0AAN4U337_9PROT</name>
<keyword evidence="2" id="KW-1185">Reference proteome</keyword>